<name>A0A4Y7WEH2_9BACI</name>
<dbReference type="Proteomes" id="UP000298210">
    <property type="component" value="Unassembled WGS sequence"/>
</dbReference>
<dbReference type="EMBL" id="SNUX01000005">
    <property type="protein sequence ID" value="TES45675.1"/>
    <property type="molecule type" value="Genomic_DNA"/>
</dbReference>
<dbReference type="RefSeq" id="WP_134260318.1">
    <property type="nucleotide sequence ID" value="NZ_LDIM01000012.1"/>
</dbReference>
<dbReference type="GO" id="GO:0006260">
    <property type="term" value="P:DNA replication"/>
    <property type="evidence" value="ECO:0007669"/>
    <property type="project" value="TreeGrafter"/>
</dbReference>
<evidence type="ECO:0000313" key="2">
    <source>
        <dbReference type="EMBL" id="TES45675.1"/>
    </source>
</evidence>
<dbReference type="CDD" id="cd00009">
    <property type="entry name" value="AAA"/>
    <property type="match status" value="1"/>
</dbReference>
<organism evidence="2 3">
    <name type="scientific">Shouchella lehensis</name>
    <dbReference type="NCBI Taxonomy" id="300825"/>
    <lineage>
        <taxon>Bacteria</taxon>
        <taxon>Bacillati</taxon>
        <taxon>Bacillota</taxon>
        <taxon>Bacilli</taxon>
        <taxon>Bacillales</taxon>
        <taxon>Bacillaceae</taxon>
        <taxon>Shouchella</taxon>
    </lineage>
</organism>
<gene>
    <name evidence="2" type="ORF">E2L03_20035</name>
</gene>
<evidence type="ECO:0000259" key="1">
    <source>
        <dbReference type="Pfam" id="PF01695"/>
    </source>
</evidence>
<dbReference type="AlphaFoldDB" id="A0A4Y7WEH2"/>
<proteinExistence type="predicted"/>
<evidence type="ECO:0000313" key="3">
    <source>
        <dbReference type="Proteomes" id="UP000298210"/>
    </source>
</evidence>
<sequence>MLSLAETLSMKGTTSIRNLPQTSDKRCNECSRYLLIINNQEQCGYCSLIKKEDEQIGIEAREALERKERMKALRIFNKESIINDRLKQATFENYEPNNESQEKAKAIVKRYVENFSTDNPVPLMLRGDYGLGKSHLAAAAVKELAEKNITSIFISVPKLLTKIKSTWDKQSETTEEEILSALEAVDCLVLDDLGAEQTKRDPNGNIPWSVTKLFEIIDARIGKHTIFTTNLDNQELQEHLGPRNYSRAMEGVHPIKLTGEDYRLRKFKEA</sequence>
<dbReference type="GO" id="GO:0005524">
    <property type="term" value="F:ATP binding"/>
    <property type="evidence" value="ECO:0007669"/>
    <property type="project" value="InterPro"/>
</dbReference>
<accession>A0A4Y7WEH2</accession>
<dbReference type="PANTHER" id="PTHR30050:SF4">
    <property type="entry name" value="ATP-BINDING PROTEIN RV3427C IN INSERTION SEQUENCE-RELATED"/>
    <property type="match status" value="1"/>
</dbReference>
<comment type="caution">
    <text evidence="2">The sequence shown here is derived from an EMBL/GenBank/DDBJ whole genome shotgun (WGS) entry which is preliminary data.</text>
</comment>
<dbReference type="InterPro" id="IPR002611">
    <property type="entry name" value="IstB_ATP-bd"/>
</dbReference>
<dbReference type="Pfam" id="PF01695">
    <property type="entry name" value="IstB_IS21"/>
    <property type="match status" value="1"/>
</dbReference>
<dbReference type="SUPFAM" id="SSF52540">
    <property type="entry name" value="P-loop containing nucleoside triphosphate hydrolases"/>
    <property type="match status" value="1"/>
</dbReference>
<feature type="domain" description="IstB-like ATP-binding" evidence="1">
    <location>
        <begin position="66"/>
        <end position="269"/>
    </location>
</feature>
<dbReference type="InterPro" id="IPR027417">
    <property type="entry name" value="P-loop_NTPase"/>
</dbReference>
<dbReference type="Gene3D" id="3.40.50.300">
    <property type="entry name" value="P-loop containing nucleotide triphosphate hydrolases"/>
    <property type="match status" value="1"/>
</dbReference>
<dbReference type="PANTHER" id="PTHR30050">
    <property type="entry name" value="CHROMOSOMAL REPLICATION INITIATOR PROTEIN DNAA"/>
    <property type="match status" value="1"/>
</dbReference>
<reference evidence="2 3" key="1">
    <citation type="submission" date="2019-03" db="EMBL/GenBank/DDBJ databases">
        <authorList>
            <person name="Liu G."/>
        </authorList>
    </citation>
    <scope>NUCLEOTIDE SEQUENCE [LARGE SCALE GENOMIC DNA]</scope>
    <source>
        <strain evidence="2 3">DSM 19099</strain>
    </source>
</reference>
<protein>
    <recommendedName>
        <fullName evidence="1">IstB-like ATP-binding domain-containing protein</fullName>
    </recommendedName>
</protein>